<proteinExistence type="inferred from homology"/>
<dbReference type="PANTHER" id="PTHR22911">
    <property type="entry name" value="ACYL-MALONYL CONDENSING ENZYME-RELATED"/>
    <property type="match status" value="1"/>
</dbReference>
<dbReference type="InterPro" id="IPR000620">
    <property type="entry name" value="EamA_dom"/>
</dbReference>
<keyword evidence="3 6" id="KW-0812">Transmembrane</keyword>
<evidence type="ECO:0000256" key="3">
    <source>
        <dbReference type="ARBA" id="ARBA00022692"/>
    </source>
</evidence>
<accession>A0ABS1CWF1</accession>
<feature type="transmembrane region" description="Helical" evidence="6">
    <location>
        <begin position="86"/>
        <end position="104"/>
    </location>
</feature>
<evidence type="ECO:0000256" key="1">
    <source>
        <dbReference type="ARBA" id="ARBA00004141"/>
    </source>
</evidence>
<feature type="transmembrane region" description="Helical" evidence="6">
    <location>
        <begin position="60"/>
        <end position="80"/>
    </location>
</feature>
<evidence type="ECO:0000256" key="4">
    <source>
        <dbReference type="ARBA" id="ARBA00022989"/>
    </source>
</evidence>
<dbReference type="EMBL" id="NRSG01000062">
    <property type="protein sequence ID" value="MBK1658668.1"/>
    <property type="molecule type" value="Genomic_DNA"/>
</dbReference>
<gene>
    <name evidence="8" type="ORF">CKO45_10535</name>
</gene>
<evidence type="ECO:0000259" key="7">
    <source>
        <dbReference type="Pfam" id="PF00892"/>
    </source>
</evidence>
<sequence>MLASGLLFTGLNALLRTLAQQLDPFVAQFLRYAAGLLVMLPFILRAGLAAYRPKGMGGQLWRGAVHTAGLVLWFIAVPHVPLAEMVALGFTTPLFIMLGAVLILRETLVPARWAAALVGFAGVLVVVSPGLGGGGNPYALVMLASAPLFAASFLITKALTRRDSPAVIVAWQAIGVTMFTLPMALYAWTWPTPLQWALFLATGVLGSAGHFCLTRGYSLADISATQPVKFLELIWASLMGFAVWGDVPTHTTLLGGAVIFAATTWIARREARARARA</sequence>
<feature type="transmembrane region" description="Helical" evidence="6">
    <location>
        <begin position="111"/>
        <end position="131"/>
    </location>
</feature>
<feature type="domain" description="EamA" evidence="7">
    <location>
        <begin position="139"/>
        <end position="266"/>
    </location>
</feature>
<dbReference type="SUPFAM" id="SSF103481">
    <property type="entry name" value="Multidrug resistance efflux transporter EmrE"/>
    <property type="match status" value="2"/>
</dbReference>
<feature type="transmembrane region" description="Helical" evidence="6">
    <location>
        <begin position="167"/>
        <end position="188"/>
    </location>
</feature>
<comment type="subcellular location">
    <subcellularLocation>
        <location evidence="1">Membrane</location>
        <topology evidence="1">Multi-pass membrane protein</topology>
    </subcellularLocation>
</comment>
<dbReference type="PANTHER" id="PTHR22911:SF6">
    <property type="entry name" value="SOLUTE CARRIER FAMILY 35 MEMBER G1"/>
    <property type="match status" value="1"/>
</dbReference>
<comment type="similarity">
    <text evidence="2">Belongs to the drug/metabolite transporter (DMT) superfamily. 10 TMS drug/metabolite exporter (DME) (TC 2.A.7.3) family.</text>
</comment>
<evidence type="ECO:0000313" key="9">
    <source>
        <dbReference type="Proteomes" id="UP000697995"/>
    </source>
</evidence>
<keyword evidence="9" id="KW-1185">Reference proteome</keyword>
<keyword evidence="5 6" id="KW-0472">Membrane</keyword>
<dbReference type="Proteomes" id="UP000697995">
    <property type="component" value="Unassembled WGS sequence"/>
</dbReference>
<feature type="transmembrane region" description="Helical" evidence="6">
    <location>
        <begin position="29"/>
        <end position="48"/>
    </location>
</feature>
<feature type="transmembrane region" description="Helical" evidence="6">
    <location>
        <begin position="250"/>
        <end position="267"/>
    </location>
</feature>
<feature type="domain" description="EamA" evidence="7">
    <location>
        <begin position="2"/>
        <end position="127"/>
    </location>
</feature>
<evidence type="ECO:0000313" key="8">
    <source>
        <dbReference type="EMBL" id="MBK1658668.1"/>
    </source>
</evidence>
<reference evidence="8 9" key="1">
    <citation type="journal article" date="2020" name="Microorganisms">
        <title>Osmotic Adaptation and Compatible Solute Biosynthesis of Phototrophic Bacteria as Revealed from Genome Analyses.</title>
        <authorList>
            <person name="Imhoff J.F."/>
            <person name="Rahn T."/>
            <person name="Kunzel S."/>
            <person name="Keller A."/>
            <person name="Neulinger S.C."/>
        </authorList>
    </citation>
    <scope>NUCLEOTIDE SEQUENCE [LARGE SCALE GENOMIC DNA]</scope>
    <source>
        <strain evidence="8 9">DSM 15382</strain>
    </source>
</reference>
<name>A0ABS1CWF1_9PROT</name>
<organism evidence="8 9">
    <name type="scientific">Paracraurococcus ruber</name>
    <dbReference type="NCBI Taxonomy" id="77675"/>
    <lineage>
        <taxon>Bacteria</taxon>
        <taxon>Pseudomonadati</taxon>
        <taxon>Pseudomonadota</taxon>
        <taxon>Alphaproteobacteria</taxon>
        <taxon>Acetobacterales</taxon>
        <taxon>Roseomonadaceae</taxon>
        <taxon>Paracraurococcus</taxon>
    </lineage>
</organism>
<keyword evidence="4 6" id="KW-1133">Transmembrane helix</keyword>
<evidence type="ECO:0000256" key="2">
    <source>
        <dbReference type="ARBA" id="ARBA00009853"/>
    </source>
</evidence>
<protein>
    <submittedName>
        <fullName evidence="8">EamA family transporter</fullName>
    </submittedName>
</protein>
<feature type="transmembrane region" description="Helical" evidence="6">
    <location>
        <begin position="137"/>
        <end position="155"/>
    </location>
</feature>
<evidence type="ECO:0000256" key="6">
    <source>
        <dbReference type="SAM" id="Phobius"/>
    </source>
</evidence>
<dbReference type="InterPro" id="IPR037185">
    <property type="entry name" value="EmrE-like"/>
</dbReference>
<dbReference type="Pfam" id="PF00892">
    <property type="entry name" value="EamA"/>
    <property type="match status" value="2"/>
</dbReference>
<evidence type="ECO:0000256" key="5">
    <source>
        <dbReference type="ARBA" id="ARBA00023136"/>
    </source>
</evidence>
<comment type="caution">
    <text evidence="8">The sequence shown here is derived from an EMBL/GenBank/DDBJ whole genome shotgun (WGS) entry which is preliminary data.</text>
</comment>